<reference evidence="4 5" key="1">
    <citation type="submission" date="2019-10" db="EMBL/GenBank/DDBJ databases">
        <title>Whole genome shotgun sequence of Acrocarpospora corrugata NBRC 13972.</title>
        <authorList>
            <person name="Ichikawa N."/>
            <person name="Kimura A."/>
            <person name="Kitahashi Y."/>
            <person name="Komaki H."/>
            <person name="Oguchi A."/>
        </authorList>
    </citation>
    <scope>NUCLEOTIDE SEQUENCE [LARGE SCALE GENOMIC DNA]</scope>
    <source>
        <strain evidence="4 5">NBRC 13972</strain>
    </source>
</reference>
<organism evidence="4 5">
    <name type="scientific">Acrocarpospora corrugata</name>
    <dbReference type="NCBI Taxonomy" id="35763"/>
    <lineage>
        <taxon>Bacteria</taxon>
        <taxon>Bacillati</taxon>
        <taxon>Actinomycetota</taxon>
        <taxon>Actinomycetes</taxon>
        <taxon>Streptosporangiales</taxon>
        <taxon>Streptosporangiaceae</taxon>
        <taxon>Acrocarpospora</taxon>
    </lineage>
</organism>
<accession>A0A5M3W4H9</accession>
<sequence length="235" mass="25647">MRLPSRALAIVAAAALVAPITAAVPVGAAVRPKDVPKTALAVKIKKIVDGDTVDITYKGKSLRVQLLEIDAPERGKCWFRTATARTAALLPVGKLAYVLRDKQLKDPHGDYQFYVWNAGGTFVNRNLVRYGYAKAVLKQPNDRYIQVIRADQAKAKAERLRIWSGKCDTAGGSAPTPTPKPTNPTPSGGTGSGDDPRYRTCAEANDNGYGPYRRGIDPEYDWYQDRDGDGIVCER</sequence>
<dbReference type="InterPro" id="IPR035437">
    <property type="entry name" value="SNase_OB-fold_sf"/>
</dbReference>
<dbReference type="Pfam" id="PF05901">
    <property type="entry name" value="Excalibur"/>
    <property type="match status" value="1"/>
</dbReference>
<dbReference type="EMBL" id="BLAD01000075">
    <property type="protein sequence ID" value="GES03967.1"/>
    <property type="molecule type" value="Genomic_DNA"/>
</dbReference>
<dbReference type="InterPro" id="IPR016071">
    <property type="entry name" value="Staphylococal_nuclease_OB-fold"/>
</dbReference>
<feature type="region of interest" description="Disordered" evidence="1">
    <location>
        <begin position="166"/>
        <end position="221"/>
    </location>
</feature>
<feature type="chain" id="PRO_5038635101" description="TNase-like domain-containing protein" evidence="2">
    <location>
        <begin position="24"/>
        <end position="235"/>
    </location>
</feature>
<comment type="caution">
    <text evidence="4">The sequence shown here is derived from an EMBL/GenBank/DDBJ whole genome shotgun (WGS) entry which is preliminary data.</text>
</comment>
<dbReference type="PROSITE" id="PS50830">
    <property type="entry name" value="TNASE_3"/>
    <property type="match status" value="1"/>
</dbReference>
<dbReference type="SMART" id="SM00318">
    <property type="entry name" value="SNc"/>
    <property type="match status" value="1"/>
</dbReference>
<name>A0A5M3W4H9_9ACTN</name>
<dbReference type="Gene3D" id="2.40.50.90">
    <property type="match status" value="1"/>
</dbReference>
<dbReference type="Proteomes" id="UP000334990">
    <property type="component" value="Unassembled WGS sequence"/>
</dbReference>
<dbReference type="OrthoDB" id="5241375at2"/>
<evidence type="ECO:0000256" key="2">
    <source>
        <dbReference type="SAM" id="SignalP"/>
    </source>
</evidence>
<evidence type="ECO:0000256" key="1">
    <source>
        <dbReference type="SAM" id="MobiDB-lite"/>
    </source>
</evidence>
<dbReference type="SMART" id="SM00894">
    <property type="entry name" value="Excalibur"/>
    <property type="match status" value="1"/>
</dbReference>
<keyword evidence="5" id="KW-1185">Reference proteome</keyword>
<evidence type="ECO:0000313" key="4">
    <source>
        <dbReference type="EMBL" id="GES03967.1"/>
    </source>
</evidence>
<feature type="signal peptide" evidence="2">
    <location>
        <begin position="1"/>
        <end position="23"/>
    </location>
</feature>
<dbReference type="InterPro" id="IPR008613">
    <property type="entry name" value="Excalibur_Ca-bd_domain"/>
</dbReference>
<dbReference type="SUPFAM" id="SSF50199">
    <property type="entry name" value="Staphylococcal nuclease"/>
    <property type="match status" value="1"/>
</dbReference>
<dbReference type="AlphaFoldDB" id="A0A5M3W4H9"/>
<gene>
    <name evidence="4" type="ORF">Acor_60330</name>
</gene>
<evidence type="ECO:0000313" key="5">
    <source>
        <dbReference type="Proteomes" id="UP000334990"/>
    </source>
</evidence>
<proteinExistence type="predicted"/>
<dbReference type="RefSeq" id="WP_155340136.1">
    <property type="nucleotide sequence ID" value="NZ_BAAABN010000030.1"/>
</dbReference>
<feature type="domain" description="TNase-like" evidence="3">
    <location>
        <begin position="38"/>
        <end position="165"/>
    </location>
</feature>
<dbReference type="Pfam" id="PF00565">
    <property type="entry name" value="SNase"/>
    <property type="match status" value="1"/>
</dbReference>
<keyword evidence="2" id="KW-0732">Signal</keyword>
<evidence type="ECO:0000259" key="3">
    <source>
        <dbReference type="PROSITE" id="PS50830"/>
    </source>
</evidence>
<protein>
    <recommendedName>
        <fullName evidence="3">TNase-like domain-containing protein</fullName>
    </recommendedName>
</protein>